<evidence type="ECO:0000256" key="2">
    <source>
        <dbReference type="ARBA" id="ARBA00023239"/>
    </source>
</evidence>
<dbReference type="Gene3D" id="3.30.70.1380">
    <property type="entry name" value="Transcriptional regulatory protein pf0864 domain like"/>
    <property type="match status" value="1"/>
</dbReference>
<sequence>MSDIDGKTIYLDCSSGVSGDMFTGAMLDLGVDLQELKDALNSLGLSDFEISAGKTLKNGFTATKFNVAVRKDVHIHRHLSDIEEIIDKSTLKDSVKARAKKIFMTMAQAEGKVHGIPPEEVHFHEVGAADSIADIVSAAFCIDSLGAERIICSPLNVGGGTVKCMHGTLPVPAPATAEILRSAGIPFKITSPDNGELVTPTGAAILAVVCSGFGEMPEMTVEKIGLGAGERELSQPNVLRAFLGSLREDSPGDTVDVIETNVDDTTGEALGRCLEVLMEEGAADAYFTPIYMKKQRPAYMLTVLCDKSFTKRAAEIIFELTGSIGLRVRTSRRIIMQREIKHIKTKYGEIPVKFSSFGGVKKYKAEAENVQKSAKKYGVSPDKIYAEIIKQVEKN</sequence>
<comment type="function">
    <text evidence="3">Involved in the biosynthesis of a nickel-pincer cofactor ((SCS)Ni(II) pincer complex). Binds Ni(2+), and functions in nickel delivery to pyridinium-3,5-bisthiocarboxylic acid mononucleotide (P2TMN), to form the mature cofactor. Is thus probably required for the activation of nickel-pincer cofactor-dependent enzymes.</text>
</comment>
<evidence type="ECO:0000256" key="1">
    <source>
        <dbReference type="ARBA" id="ARBA00022596"/>
    </source>
</evidence>
<evidence type="ECO:0000313" key="5">
    <source>
        <dbReference type="Proteomes" id="UP000032431"/>
    </source>
</evidence>
<evidence type="ECO:0000313" key="4">
    <source>
        <dbReference type="EMBL" id="CDZ23419.1"/>
    </source>
</evidence>
<dbReference type="EMBL" id="LM995447">
    <property type="protein sequence ID" value="CDZ23419.1"/>
    <property type="molecule type" value="Genomic_DNA"/>
</dbReference>
<comment type="similarity">
    <text evidence="3">Belongs to the LarC family.</text>
</comment>
<dbReference type="GO" id="GO:0051604">
    <property type="term" value="P:protein maturation"/>
    <property type="evidence" value="ECO:0007669"/>
    <property type="project" value="UniProtKB-UniRule"/>
</dbReference>
<dbReference type="EC" id="4.99.1.12" evidence="3"/>
<keyword evidence="1 3" id="KW-0533">Nickel</keyword>
<dbReference type="GO" id="GO:0016151">
    <property type="term" value="F:nickel cation binding"/>
    <property type="evidence" value="ECO:0007669"/>
    <property type="project" value="UniProtKB-UniRule"/>
</dbReference>
<dbReference type="Pfam" id="PF01969">
    <property type="entry name" value="Ni_insertion"/>
    <property type="match status" value="1"/>
</dbReference>
<dbReference type="HAMAP" id="MF_01074">
    <property type="entry name" value="LarC"/>
    <property type="match status" value="1"/>
</dbReference>
<dbReference type="InterPro" id="IPR002822">
    <property type="entry name" value="Ni_insertion"/>
</dbReference>
<dbReference type="Proteomes" id="UP000032431">
    <property type="component" value="Chromosome I"/>
</dbReference>
<dbReference type="HOGENOM" id="CLU_028523_2_1_9"/>
<dbReference type="KEGG" id="ccel:CCDG5_0276"/>
<gene>
    <name evidence="3" type="primary">larC</name>
    <name evidence="4" type="ORF">CCDG5_0276</name>
</gene>
<dbReference type="AlphaFoldDB" id="A0A078KQM9"/>
<comment type="catalytic activity">
    <reaction evidence="3">
        <text>Ni(II)-pyridinium-3,5-bisthiocarboxylate mononucleotide = pyridinium-3,5-bisthiocarboxylate mononucleotide + Ni(2+)</text>
        <dbReference type="Rhea" id="RHEA:54784"/>
        <dbReference type="ChEBI" id="CHEBI:49786"/>
        <dbReference type="ChEBI" id="CHEBI:137372"/>
        <dbReference type="ChEBI" id="CHEBI:137373"/>
        <dbReference type="EC" id="4.99.1.12"/>
    </reaction>
</comment>
<dbReference type="PATRIC" id="fig|29343.3.peg.286"/>
<dbReference type="PANTHER" id="PTHR36566:SF1">
    <property type="entry name" value="PYRIDINIUM-3,5-BISTHIOCARBOXYLIC ACID MONONUCLEOTIDE NICKEL INSERTION PROTEIN"/>
    <property type="match status" value="1"/>
</dbReference>
<dbReference type="NCBIfam" id="TIGR00299">
    <property type="entry name" value="nickel pincer cofactor biosynthesis protein LarC"/>
    <property type="match status" value="1"/>
</dbReference>
<organism evidence="4 5">
    <name type="scientific">[Clostridium] cellulosi</name>
    <dbReference type="NCBI Taxonomy" id="29343"/>
    <lineage>
        <taxon>Bacteria</taxon>
        <taxon>Bacillati</taxon>
        <taxon>Bacillota</taxon>
        <taxon>Clostridia</taxon>
        <taxon>Eubacteriales</taxon>
        <taxon>Oscillospiraceae</taxon>
        <taxon>Oscillospiraceae incertae sedis</taxon>
    </lineage>
</organism>
<name>A0A078KQM9_9FIRM</name>
<evidence type="ECO:0000256" key="3">
    <source>
        <dbReference type="HAMAP-Rule" id="MF_01074"/>
    </source>
</evidence>
<proteinExistence type="inferred from homology"/>
<reference evidence="5" key="1">
    <citation type="submission" date="2014-07" db="EMBL/GenBank/DDBJ databases">
        <authorList>
            <person name="Wibberg D."/>
        </authorList>
    </citation>
    <scope>NUCLEOTIDE SEQUENCE [LARGE SCALE GENOMIC DNA]</scope>
    <source>
        <strain evidence="5">DG5</strain>
    </source>
</reference>
<accession>A0A078KQM9</accession>
<keyword evidence="2 3" id="KW-0456">Lyase</keyword>
<protein>
    <recommendedName>
        <fullName evidence="3">Pyridinium-3,5-bisthiocarboxylic acid mononucleotide nickel insertion protein</fullName>
        <shortName evidence="3">P2TMN nickel insertion protein</shortName>
        <ecNumber evidence="3">4.99.1.12</ecNumber>
    </recommendedName>
    <alternativeName>
        <fullName evidence="3">Nickel-pincer cofactor biosynthesis protein LarC</fullName>
    </alternativeName>
</protein>
<keyword evidence="5" id="KW-1185">Reference proteome</keyword>
<dbReference type="PANTHER" id="PTHR36566">
    <property type="entry name" value="NICKEL INSERTION PROTEIN-RELATED"/>
    <property type="match status" value="1"/>
</dbReference>
<dbReference type="GO" id="GO:0016829">
    <property type="term" value="F:lyase activity"/>
    <property type="evidence" value="ECO:0007669"/>
    <property type="project" value="UniProtKB-UniRule"/>
</dbReference>
<dbReference type="STRING" id="29343.CCDG5_0276"/>
<dbReference type="OrthoDB" id="9765625at2"/>